<protein>
    <submittedName>
        <fullName evidence="3">GNAT family N-acetyltransferase</fullName>
        <ecNumber evidence="3">2.3.-.-</ecNumber>
    </submittedName>
</protein>
<organism evidence="3 4">
    <name type="scientific">Adhaeribacter terreus</name>
    <dbReference type="NCBI Taxonomy" id="529703"/>
    <lineage>
        <taxon>Bacteria</taxon>
        <taxon>Pseudomonadati</taxon>
        <taxon>Bacteroidota</taxon>
        <taxon>Cytophagia</taxon>
        <taxon>Cytophagales</taxon>
        <taxon>Hymenobacteraceae</taxon>
        <taxon>Adhaeribacter</taxon>
    </lineage>
</organism>
<accession>A0ABW0EGL8</accession>
<keyword evidence="3" id="KW-0012">Acyltransferase</keyword>
<dbReference type="SUPFAM" id="SSF55729">
    <property type="entry name" value="Acyl-CoA N-acyltransferases (Nat)"/>
    <property type="match status" value="1"/>
</dbReference>
<dbReference type="PANTHER" id="PTHR13947:SF37">
    <property type="entry name" value="LD18367P"/>
    <property type="match status" value="1"/>
</dbReference>
<dbReference type="PROSITE" id="PS51186">
    <property type="entry name" value="GNAT"/>
    <property type="match status" value="1"/>
</dbReference>
<keyword evidence="1 3" id="KW-0808">Transferase</keyword>
<dbReference type="GO" id="GO:0016746">
    <property type="term" value="F:acyltransferase activity"/>
    <property type="evidence" value="ECO:0007669"/>
    <property type="project" value="UniProtKB-KW"/>
</dbReference>
<evidence type="ECO:0000256" key="1">
    <source>
        <dbReference type="ARBA" id="ARBA00022679"/>
    </source>
</evidence>
<dbReference type="Pfam" id="PF00583">
    <property type="entry name" value="Acetyltransf_1"/>
    <property type="match status" value="1"/>
</dbReference>
<dbReference type="Gene3D" id="3.40.630.30">
    <property type="match status" value="1"/>
</dbReference>
<dbReference type="CDD" id="cd04301">
    <property type="entry name" value="NAT_SF"/>
    <property type="match status" value="1"/>
</dbReference>
<dbReference type="InterPro" id="IPR050769">
    <property type="entry name" value="NAT_camello-type"/>
</dbReference>
<feature type="domain" description="N-acetyltransferase" evidence="2">
    <location>
        <begin position="7"/>
        <end position="156"/>
    </location>
</feature>
<name>A0ABW0EGL8_9BACT</name>
<dbReference type="InterPro" id="IPR016181">
    <property type="entry name" value="Acyl_CoA_acyltransferase"/>
</dbReference>
<evidence type="ECO:0000313" key="4">
    <source>
        <dbReference type="Proteomes" id="UP001596161"/>
    </source>
</evidence>
<dbReference type="EMBL" id="JBHSKT010000009">
    <property type="protein sequence ID" value="MFC5271805.1"/>
    <property type="molecule type" value="Genomic_DNA"/>
</dbReference>
<dbReference type="InterPro" id="IPR000182">
    <property type="entry name" value="GNAT_dom"/>
</dbReference>
<evidence type="ECO:0000259" key="2">
    <source>
        <dbReference type="PROSITE" id="PS51186"/>
    </source>
</evidence>
<comment type="caution">
    <text evidence="3">The sequence shown here is derived from an EMBL/GenBank/DDBJ whole genome shotgun (WGS) entry which is preliminary data.</text>
</comment>
<dbReference type="RefSeq" id="WP_378018164.1">
    <property type="nucleotide sequence ID" value="NZ_JBHSKT010000009.1"/>
</dbReference>
<keyword evidence="4" id="KW-1185">Reference proteome</keyword>
<proteinExistence type="predicted"/>
<sequence>MALSANVEIVAYQPVHREAFRDLNHEWITKFFVLEAADNNMLDDPEGYILKKGGYIFMALLHGEPVGTAALIKNPDGSFELAKMAVTDKAKGLKIGYALGKAALEKAREINAPKVELLSNRILTPALNLYKKLGFVEVPLPPNDYQRADIKMEICF</sequence>
<dbReference type="EC" id="2.3.-.-" evidence="3"/>
<dbReference type="Proteomes" id="UP001596161">
    <property type="component" value="Unassembled WGS sequence"/>
</dbReference>
<dbReference type="PANTHER" id="PTHR13947">
    <property type="entry name" value="GNAT FAMILY N-ACETYLTRANSFERASE"/>
    <property type="match status" value="1"/>
</dbReference>
<evidence type="ECO:0000313" key="3">
    <source>
        <dbReference type="EMBL" id="MFC5271805.1"/>
    </source>
</evidence>
<gene>
    <name evidence="3" type="ORF">ACFPIB_14400</name>
</gene>
<reference evidence="4" key="1">
    <citation type="journal article" date="2019" name="Int. J. Syst. Evol. Microbiol.">
        <title>The Global Catalogue of Microorganisms (GCM) 10K type strain sequencing project: providing services to taxonomists for standard genome sequencing and annotation.</title>
        <authorList>
            <consortium name="The Broad Institute Genomics Platform"/>
            <consortium name="The Broad Institute Genome Sequencing Center for Infectious Disease"/>
            <person name="Wu L."/>
            <person name="Ma J."/>
        </authorList>
    </citation>
    <scope>NUCLEOTIDE SEQUENCE [LARGE SCALE GENOMIC DNA]</scope>
    <source>
        <strain evidence="4">KACC 12602</strain>
    </source>
</reference>